<organism evidence="7 8">
    <name type="scientific">Oldenlandia corymbosa var. corymbosa</name>
    <dbReference type="NCBI Taxonomy" id="529605"/>
    <lineage>
        <taxon>Eukaryota</taxon>
        <taxon>Viridiplantae</taxon>
        <taxon>Streptophyta</taxon>
        <taxon>Embryophyta</taxon>
        <taxon>Tracheophyta</taxon>
        <taxon>Spermatophyta</taxon>
        <taxon>Magnoliopsida</taxon>
        <taxon>eudicotyledons</taxon>
        <taxon>Gunneridae</taxon>
        <taxon>Pentapetalae</taxon>
        <taxon>asterids</taxon>
        <taxon>lamiids</taxon>
        <taxon>Gentianales</taxon>
        <taxon>Rubiaceae</taxon>
        <taxon>Rubioideae</taxon>
        <taxon>Spermacoceae</taxon>
        <taxon>Hedyotis-Oldenlandia complex</taxon>
        <taxon>Oldenlandia</taxon>
    </lineage>
</organism>
<dbReference type="InterPro" id="IPR006043">
    <property type="entry name" value="NCS2"/>
</dbReference>
<evidence type="ECO:0000256" key="1">
    <source>
        <dbReference type="ARBA" id="ARBA00004141"/>
    </source>
</evidence>
<evidence type="ECO:0000256" key="5">
    <source>
        <dbReference type="ARBA" id="ARBA00023136"/>
    </source>
</evidence>
<reference evidence="7" key="1">
    <citation type="submission" date="2023-03" db="EMBL/GenBank/DDBJ databases">
        <authorList>
            <person name="Julca I."/>
        </authorList>
    </citation>
    <scope>NUCLEOTIDE SEQUENCE</scope>
</reference>
<dbReference type="Proteomes" id="UP001161247">
    <property type="component" value="Chromosome 4"/>
</dbReference>
<evidence type="ECO:0000256" key="4">
    <source>
        <dbReference type="ARBA" id="ARBA00022989"/>
    </source>
</evidence>
<accession>A0AAV1D901</accession>
<feature type="transmembrane region" description="Helical" evidence="6">
    <location>
        <begin position="69"/>
        <end position="87"/>
    </location>
</feature>
<dbReference type="PANTHER" id="PTHR11119">
    <property type="entry name" value="XANTHINE-URACIL / VITAMIN C PERMEASE FAMILY MEMBER"/>
    <property type="match status" value="1"/>
</dbReference>
<feature type="transmembrane region" description="Helical" evidence="6">
    <location>
        <begin position="93"/>
        <end position="112"/>
    </location>
</feature>
<evidence type="ECO:0000256" key="6">
    <source>
        <dbReference type="SAM" id="Phobius"/>
    </source>
</evidence>
<proteinExistence type="inferred from homology"/>
<evidence type="ECO:0000256" key="3">
    <source>
        <dbReference type="ARBA" id="ARBA00022692"/>
    </source>
</evidence>
<keyword evidence="5 6" id="KW-0472">Membrane</keyword>
<feature type="transmembrane region" description="Helical" evidence="6">
    <location>
        <begin position="283"/>
        <end position="305"/>
    </location>
</feature>
<dbReference type="GO" id="GO:0016020">
    <property type="term" value="C:membrane"/>
    <property type="evidence" value="ECO:0007669"/>
    <property type="project" value="UniProtKB-SubCell"/>
</dbReference>
<feature type="transmembrane region" description="Helical" evidence="6">
    <location>
        <begin position="174"/>
        <end position="199"/>
    </location>
</feature>
<dbReference type="GO" id="GO:0022857">
    <property type="term" value="F:transmembrane transporter activity"/>
    <property type="evidence" value="ECO:0007669"/>
    <property type="project" value="InterPro"/>
</dbReference>
<comment type="subcellular location">
    <subcellularLocation>
        <location evidence="1">Membrane</location>
        <topology evidence="1">Multi-pass membrane protein</topology>
    </subcellularLocation>
</comment>
<protein>
    <submittedName>
        <fullName evidence="7">OLC1v1002890C1</fullName>
    </submittedName>
</protein>
<evidence type="ECO:0000313" key="7">
    <source>
        <dbReference type="EMBL" id="CAI9104255.1"/>
    </source>
</evidence>
<dbReference type="Pfam" id="PF00860">
    <property type="entry name" value="Xan_ur_permease"/>
    <property type="match status" value="1"/>
</dbReference>
<feature type="transmembrane region" description="Helical" evidence="6">
    <location>
        <begin position="219"/>
        <end position="240"/>
    </location>
</feature>
<feature type="transmembrane region" description="Helical" evidence="6">
    <location>
        <begin position="389"/>
        <end position="409"/>
    </location>
</feature>
<evidence type="ECO:0000256" key="2">
    <source>
        <dbReference type="ARBA" id="ARBA00008821"/>
    </source>
</evidence>
<feature type="transmembrane region" description="Helical" evidence="6">
    <location>
        <begin position="133"/>
        <end position="154"/>
    </location>
</feature>
<feature type="transmembrane region" description="Helical" evidence="6">
    <location>
        <begin position="459"/>
        <end position="483"/>
    </location>
</feature>
<dbReference type="NCBIfam" id="NF037981">
    <property type="entry name" value="NCS2_1"/>
    <property type="match status" value="1"/>
</dbReference>
<dbReference type="EMBL" id="OX459121">
    <property type="protein sequence ID" value="CAI9104255.1"/>
    <property type="molecule type" value="Genomic_DNA"/>
</dbReference>
<feature type="transmembrane region" description="Helical" evidence="6">
    <location>
        <begin position="34"/>
        <end position="57"/>
    </location>
</feature>
<dbReference type="AlphaFoldDB" id="A0AAV1D901"/>
<keyword evidence="8" id="KW-1185">Reference proteome</keyword>
<sequence>MAAKGDDLVPHPVKDQLPGVDFCINSNPSWPEAVILGFQHFLVMLGATVIIPSLIVPQMGGGYVEKAQVIQTLLFVSGVNTLLQTWFGTRLPVVIRGSFTYIIPALFVSYSYRYTIYLDPRLRFIKTMRAIQGAVMISSIIPILAGFLGVWRIVVRFLSPLSAVPLVALVGLGLYAHGFPLLANCVEIGLPELIILVLLSQYTPHLYKSKRFPSFDRYAVLLSVGLVWAYAALLTVAGAYKNRSPETQFSCRVDRSGLISGSSWIRFPYPWQWGTPDLQAGEAFVMLAAAFVSMIESTGAFIAAARFGSATHTPPSVLSRGIGWLGIGILLDGLWGTTSGSTVSVENVGLLALTRVGSRRVVQISTVFMFFFSIFGKFGAVLASIPLPIVGALYCVLFALMSTAGLGLLQFCNINSFRTKFILGFSIFMGLSVPQYFNGYLITTGHGPVHTRALWFNKLMLVIFTSPATVAGIVALFLDLTLARKNSRKDSGRHWWAKYKGFGHDPRSEEFYSLPYGLSKYFPSI</sequence>
<feature type="transmembrane region" description="Helical" evidence="6">
    <location>
        <begin position="361"/>
        <end position="383"/>
    </location>
</feature>
<feature type="transmembrane region" description="Helical" evidence="6">
    <location>
        <begin position="421"/>
        <end position="439"/>
    </location>
</feature>
<gene>
    <name evidence="7" type="ORF">OLC1_LOCUS13218</name>
</gene>
<comment type="similarity">
    <text evidence="2">Belongs to the nucleobase:cation symporter-2 (NCS2) (TC 2.A.40) family.</text>
</comment>
<keyword evidence="3 6" id="KW-0812">Transmembrane</keyword>
<keyword evidence="4 6" id="KW-1133">Transmembrane helix</keyword>
<evidence type="ECO:0000313" key="8">
    <source>
        <dbReference type="Proteomes" id="UP001161247"/>
    </source>
</evidence>
<name>A0AAV1D901_OLDCO</name>